<dbReference type="InterPro" id="IPR025714">
    <property type="entry name" value="Methyltranfer_dom"/>
</dbReference>
<evidence type="ECO:0000259" key="1">
    <source>
        <dbReference type="Pfam" id="PF13847"/>
    </source>
</evidence>
<sequence length="287" mass="30900">MSAGADPDEYRKASRDRWGKSAAGWRARREQFARASMPVSARMVDLVAPQPGHALLELAAGIGDLGFLAAELVEPGGSLICSDFSPEMLSGAQERAAELGLSNVRFKQIDAESIDLDAGSLDGVLCRWGYMLMADPSAALRESRRVLRPGGRLALAAWTGPDENLWSAVPGRELVRRGLMERPDPDAPGQFAWSDARRIEAFLTDAGFVEDLEIARVAFTLDYPDFDAWWATQRDLSSAFAETVDGLDPGTREEVRAAVREASGQFESGSEGALSIPAATWVAAATA</sequence>
<dbReference type="EMBL" id="CADCVS010000053">
    <property type="protein sequence ID" value="CAA9473419.1"/>
    <property type="molecule type" value="Genomic_DNA"/>
</dbReference>
<dbReference type="Pfam" id="PF13847">
    <property type="entry name" value="Methyltransf_31"/>
    <property type="match status" value="1"/>
</dbReference>
<accession>A0A6J4RQ50</accession>
<dbReference type="PANTHER" id="PTHR43591">
    <property type="entry name" value="METHYLTRANSFERASE"/>
    <property type="match status" value="1"/>
</dbReference>
<feature type="domain" description="Methyltransferase" evidence="1">
    <location>
        <begin position="52"/>
        <end position="156"/>
    </location>
</feature>
<dbReference type="GO" id="GO:0008168">
    <property type="term" value="F:methyltransferase activity"/>
    <property type="evidence" value="ECO:0007669"/>
    <property type="project" value="TreeGrafter"/>
</dbReference>
<evidence type="ECO:0000313" key="2">
    <source>
        <dbReference type="EMBL" id="CAA9473419.1"/>
    </source>
</evidence>
<proteinExistence type="predicted"/>
<protein>
    <recommendedName>
        <fullName evidence="1">Methyltransferase domain-containing protein</fullName>
    </recommendedName>
</protein>
<dbReference type="PANTHER" id="PTHR43591:SF24">
    <property type="entry name" value="2-METHOXY-6-POLYPRENYL-1,4-BENZOQUINOL METHYLASE, MITOCHONDRIAL"/>
    <property type="match status" value="1"/>
</dbReference>
<organism evidence="2">
    <name type="scientific">uncultured Solirubrobacteraceae bacterium</name>
    <dbReference type="NCBI Taxonomy" id="1162706"/>
    <lineage>
        <taxon>Bacteria</taxon>
        <taxon>Bacillati</taxon>
        <taxon>Actinomycetota</taxon>
        <taxon>Thermoleophilia</taxon>
        <taxon>Solirubrobacterales</taxon>
        <taxon>Solirubrobacteraceae</taxon>
        <taxon>environmental samples</taxon>
    </lineage>
</organism>
<dbReference type="AlphaFoldDB" id="A0A6J4RQ50"/>
<reference evidence="2" key="1">
    <citation type="submission" date="2020-02" db="EMBL/GenBank/DDBJ databases">
        <authorList>
            <person name="Meier V. D."/>
        </authorList>
    </citation>
    <scope>NUCLEOTIDE SEQUENCE</scope>
    <source>
        <strain evidence="2">AVDCRST_MAG30</strain>
    </source>
</reference>
<dbReference type="SUPFAM" id="SSF53335">
    <property type="entry name" value="S-adenosyl-L-methionine-dependent methyltransferases"/>
    <property type="match status" value="1"/>
</dbReference>
<dbReference type="Gene3D" id="3.40.50.150">
    <property type="entry name" value="Vaccinia Virus protein VP39"/>
    <property type="match status" value="1"/>
</dbReference>
<name>A0A6J4RQ50_9ACTN</name>
<dbReference type="CDD" id="cd02440">
    <property type="entry name" value="AdoMet_MTases"/>
    <property type="match status" value="1"/>
</dbReference>
<dbReference type="InterPro" id="IPR029063">
    <property type="entry name" value="SAM-dependent_MTases_sf"/>
</dbReference>
<gene>
    <name evidence="2" type="ORF">AVDCRST_MAG30-274</name>
</gene>